<evidence type="ECO:0000313" key="1">
    <source>
        <dbReference type="EMBL" id="KAK1746881.1"/>
    </source>
</evidence>
<comment type="caution">
    <text evidence="1">The sequence shown here is derived from an EMBL/GenBank/DDBJ whole genome shotgun (WGS) entry which is preliminary data.</text>
</comment>
<reference evidence="1" key="1">
    <citation type="submission" date="2023-06" db="EMBL/GenBank/DDBJ databases">
        <title>Survivors Of The Sea: Transcriptome response of Skeletonema marinoi to long-term dormancy.</title>
        <authorList>
            <person name="Pinder M.I.M."/>
            <person name="Kourtchenko O."/>
            <person name="Robertson E.K."/>
            <person name="Larsson T."/>
            <person name="Maumus F."/>
            <person name="Osuna-Cruz C.M."/>
            <person name="Vancaester E."/>
            <person name="Stenow R."/>
            <person name="Vandepoele K."/>
            <person name="Ploug H."/>
            <person name="Bruchert V."/>
            <person name="Godhe A."/>
            <person name="Topel M."/>
        </authorList>
    </citation>
    <scope>NUCLEOTIDE SEQUENCE</scope>
    <source>
        <strain evidence="1">R05AC</strain>
    </source>
</reference>
<proteinExistence type="predicted"/>
<dbReference type="AlphaFoldDB" id="A0AAD8YKR0"/>
<organism evidence="1 2">
    <name type="scientific">Skeletonema marinoi</name>
    <dbReference type="NCBI Taxonomy" id="267567"/>
    <lineage>
        <taxon>Eukaryota</taxon>
        <taxon>Sar</taxon>
        <taxon>Stramenopiles</taxon>
        <taxon>Ochrophyta</taxon>
        <taxon>Bacillariophyta</taxon>
        <taxon>Coscinodiscophyceae</taxon>
        <taxon>Thalassiosirophycidae</taxon>
        <taxon>Thalassiosirales</taxon>
        <taxon>Skeletonemataceae</taxon>
        <taxon>Skeletonema</taxon>
        <taxon>Skeletonema marinoi-dohrnii complex</taxon>
    </lineage>
</organism>
<dbReference type="Proteomes" id="UP001224775">
    <property type="component" value="Unassembled WGS sequence"/>
</dbReference>
<evidence type="ECO:0000313" key="2">
    <source>
        <dbReference type="Proteomes" id="UP001224775"/>
    </source>
</evidence>
<dbReference type="InterPro" id="IPR027417">
    <property type="entry name" value="P-loop_NTPase"/>
</dbReference>
<sequence>MNIWEMYSEIWSARNDPSVKILVYEALVADGPAYLNHLPMIAEFLGIDDADEALYSKVAFLISRAQMVKHVDAFDDHFITEKGRELGRALRVMEPAAKVRSIDGQKKDTVLTEKTIEWMEDRWLERMTPLTGHASYDEFAAAIAT</sequence>
<gene>
    <name evidence="1" type="ORF">QTG54_002225</name>
</gene>
<accession>A0AAD8YKR0</accession>
<dbReference type="Gene3D" id="3.40.50.300">
    <property type="entry name" value="P-loop containing nucleotide triphosphate hydrolases"/>
    <property type="match status" value="1"/>
</dbReference>
<keyword evidence="2" id="KW-1185">Reference proteome</keyword>
<dbReference type="EMBL" id="JATAAI010000003">
    <property type="protein sequence ID" value="KAK1746881.1"/>
    <property type="molecule type" value="Genomic_DNA"/>
</dbReference>
<name>A0AAD8YKR0_9STRA</name>
<protein>
    <submittedName>
        <fullName evidence="1">Uncharacterized protein</fullName>
    </submittedName>
</protein>